<dbReference type="InterPro" id="IPR012334">
    <property type="entry name" value="Pectin_lyas_fold"/>
</dbReference>
<evidence type="ECO:0000256" key="1">
    <source>
        <dbReference type="SAM" id="SignalP"/>
    </source>
</evidence>
<organism evidence="2 3">
    <name type="scientific">Algoriphagus confluentis</name>
    <dbReference type="NCBI Taxonomy" id="1697556"/>
    <lineage>
        <taxon>Bacteria</taxon>
        <taxon>Pseudomonadati</taxon>
        <taxon>Bacteroidota</taxon>
        <taxon>Cytophagia</taxon>
        <taxon>Cytophagales</taxon>
        <taxon>Cyclobacteriaceae</taxon>
        <taxon>Algoriphagus</taxon>
    </lineage>
</organism>
<dbReference type="InterPro" id="IPR011050">
    <property type="entry name" value="Pectin_lyase_fold/virulence"/>
</dbReference>
<name>A0ABQ6PL23_9BACT</name>
<comment type="caution">
    <text evidence="2">The sequence shown here is derived from an EMBL/GenBank/DDBJ whole genome shotgun (WGS) entry which is preliminary data.</text>
</comment>
<feature type="signal peptide" evidence="1">
    <location>
        <begin position="1"/>
        <end position="22"/>
    </location>
</feature>
<dbReference type="Proteomes" id="UP001338309">
    <property type="component" value="Unassembled WGS sequence"/>
</dbReference>
<evidence type="ECO:0000313" key="2">
    <source>
        <dbReference type="EMBL" id="GMQ27878.1"/>
    </source>
</evidence>
<keyword evidence="1" id="KW-0732">Signal</keyword>
<feature type="chain" id="PRO_5047286043" description="DUF4842 domain-containing protein" evidence="1">
    <location>
        <begin position="23"/>
        <end position="512"/>
    </location>
</feature>
<evidence type="ECO:0000313" key="3">
    <source>
        <dbReference type="Proteomes" id="UP001338309"/>
    </source>
</evidence>
<evidence type="ECO:0008006" key="4">
    <source>
        <dbReference type="Google" id="ProtNLM"/>
    </source>
</evidence>
<sequence>MKNQVKYSFRLFLALIVCSGLGSCGEDEPPVFSAPELSLAGSENILVKVGEVIPVTINFTAEGGAKELVVYRDGGVLEVVPLTPEATSVTYTNQTVPLTALEGEQFQYEFSVVNTQDLESSRVGLTVSARQYDLVTIGGQELYEVFPPEDGVIPSGTELRFVTGRNYLFRGSFFLAAGNTFTVQSGVTLYMDSEAESPITIELGEGSTAAVVGTASSPVVMTSSATLGGTPTAGDWNRFRLNGSVNSQIRYLRTEFANEGLRVSDTDDSNTIEYVQVMNTGEEGFYITNGNVNLKYLYSLNAGTGGFRIGDNYEGNLQFLIAQLSERFDEATELEIRETAKPTISNVTLIGPGVDTQNTHGVRLRSASEGKIYNAIVASFPRRGLRMNDNVVVNGLEGPTVFAYSFIFDVPTDPYRDDTSNGNPFRGFLDENGEFQNPFFNNVTGFEEGNPILTAIPGIGTNAFIPDSEVVSDFNPTALGSFFTAAPYVGAVTSEQNDWTRGWTKNPDGSIR</sequence>
<dbReference type="EMBL" id="BTPD01000001">
    <property type="protein sequence ID" value="GMQ27878.1"/>
    <property type="molecule type" value="Genomic_DNA"/>
</dbReference>
<dbReference type="SUPFAM" id="SSF51126">
    <property type="entry name" value="Pectin lyase-like"/>
    <property type="match status" value="1"/>
</dbReference>
<dbReference type="PROSITE" id="PS51257">
    <property type="entry name" value="PROKAR_LIPOPROTEIN"/>
    <property type="match status" value="1"/>
</dbReference>
<accession>A0ABQ6PL23</accession>
<protein>
    <recommendedName>
        <fullName evidence="4">DUF4842 domain-containing protein</fullName>
    </recommendedName>
</protein>
<reference evidence="2 3" key="1">
    <citation type="submission" date="2023-08" db="EMBL/GenBank/DDBJ databases">
        <title>Draft genome sequence of Algoriphagus confluentis.</title>
        <authorList>
            <person name="Takatani N."/>
            <person name="Hosokawa M."/>
            <person name="Sawabe T."/>
        </authorList>
    </citation>
    <scope>NUCLEOTIDE SEQUENCE [LARGE SCALE GENOMIC DNA]</scope>
    <source>
        <strain evidence="2 3">NBRC 111222</strain>
    </source>
</reference>
<dbReference type="Gene3D" id="2.160.20.10">
    <property type="entry name" value="Single-stranded right-handed beta-helix, Pectin lyase-like"/>
    <property type="match status" value="1"/>
</dbReference>
<proteinExistence type="predicted"/>
<keyword evidence="3" id="KW-1185">Reference proteome</keyword>
<dbReference type="RefSeq" id="WP_338222676.1">
    <property type="nucleotide sequence ID" value="NZ_BTPD01000001.1"/>
</dbReference>
<dbReference type="PANTHER" id="PTHR41339:SF1">
    <property type="entry name" value="SECRETED PROTEIN"/>
    <property type="match status" value="1"/>
</dbReference>
<dbReference type="PANTHER" id="PTHR41339">
    <property type="entry name" value="LIPL48"/>
    <property type="match status" value="1"/>
</dbReference>
<gene>
    <name evidence="2" type="ORF">Aconfl_05200</name>
</gene>